<protein>
    <submittedName>
        <fullName evidence="1">Uncharacterized protein</fullName>
    </submittedName>
</protein>
<dbReference type="PATRIC" id="fig|1341157.4.peg.1375"/>
<dbReference type="eggNOG" id="ENOG5032Y45">
    <property type="taxonomic scope" value="Bacteria"/>
</dbReference>
<keyword evidence="2" id="KW-1185">Reference proteome</keyword>
<reference evidence="1 2" key="1">
    <citation type="journal article" date="2014" name="PLoS ONE">
        <title>Rumen cellulosomics: divergent fiber-degrading strategies revealed by comparative genome-wide analysis of six ruminococcal strains.</title>
        <authorList>
            <person name="Dassa B."/>
            <person name="Borovok I."/>
            <person name="Ruimy-Israeli V."/>
            <person name="Lamed R."/>
            <person name="Flint H.J."/>
            <person name="Duncan S.H."/>
            <person name="Henrissat B."/>
            <person name="Coutinho P."/>
            <person name="Morrison M."/>
            <person name="Mosoni P."/>
            <person name="Yeoman C.J."/>
            <person name="White B.A."/>
            <person name="Bayer E.A."/>
        </authorList>
    </citation>
    <scope>NUCLEOTIDE SEQUENCE [LARGE SCALE GENOMIC DNA]</scope>
    <source>
        <strain evidence="1 2">007c</strain>
    </source>
</reference>
<proteinExistence type="predicted"/>
<gene>
    <name evidence="1" type="ORF">RF007C_03615</name>
</gene>
<organism evidence="1 2">
    <name type="scientific">Ruminococcus flavefaciens 007c</name>
    <dbReference type="NCBI Taxonomy" id="1341157"/>
    <lineage>
        <taxon>Bacteria</taxon>
        <taxon>Bacillati</taxon>
        <taxon>Bacillota</taxon>
        <taxon>Clostridia</taxon>
        <taxon>Eubacteriales</taxon>
        <taxon>Oscillospiraceae</taxon>
        <taxon>Ruminococcus</taxon>
    </lineage>
</organism>
<comment type="caution">
    <text evidence="1">The sequence shown here is derived from an EMBL/GenBank/DDBJ whole genome shotgun (WGS) entry which is preliminary data.</text>
</comment>
<evidence type="ECO:0000313" key="1">
    <source>
        <dbReference type="EMBL" id="EWM54012.1"/>
    </source>
</evidence>
<accession>W7UZU3</accession>
<name>W7UZU3_RUMFL</name>
<dbReference type="Proteomes" id="UP000019365">
    <property type="component" value="Unassembled WGS sequence"/>
</dbReference>
<evidence type="ECO:0000313" key="2">
    <source>
        <dbReference type="Proteomes" id="UP000019365"/>
    </source>
</evidence>
<dbReference type="EMBL" id="ATAX01000022">
    <property type="protein sequence ID" value="EWM54012.1"/>
    <property type="molecule type" value="Genomic_DNA"/>
</dbReference>
<dbReference type="OrthoDB" id="1822683at2"/>
<sequence length="77" mass="8925">MLKMSELAMNPNRGVTTKCHGMERVWDDREEAMVYFLEAKMCCDTEEEHDRYAGILIQIQNGLDYCTDEDDGEDNVT</sequence>
<dbReference type="AlphaFoldDB" id="W7UZU3"/>
<dbReference type="RefSeq" id="WP_037298508.1">
    <property type="nucleotide sequence ID" value="NZ_ATAX01000022.1"/>
</dbReference>